<feature type="region of interest" description="Disordered" evidence="1">
    <location>
        <begin position="42"/>
        <end position="61"/>
    </location>
</feature>
<gene>
    <name evidence="2" type="ORF">QBC33DRAFT_603624</name>
</gene>
<sequence length="235" mass="25626">MAPAVRGCDKENRVYKYYDPVDLLAQGSLGAAVKARDGLSAQTIPARAPQSSPSSPLETHSWASSVTSSRKWFSYNVKEKKLAAYNRSPEWSQHDEAQVYKHGLKEVLEEDSCARVGLVTSPTHALPTRCSPTPWPCPAPPASPCTSPSGLPPRDTPTGRRPGMDLAYLDVLYENDARFVYTDFRGAETAEHADDKPRSDIPPMQALRRSRVAGALSGVSPPTLPGSWVHGRCRV</sequence>
<feature type="compositionally biased region" description="Low complexity" evidence="1">
    <location>
        <begin position="45"/>
        <end position="56"/>
    </location>
</feature>
<dbReference type="EMBL" id="MU839047">
    <property type="protein sequence ID" value="KAK1761896.1"/>
    <property type="molecule type" value="Genomic_DNA"/>
</dbReference>
<comment type="caution">
    <text evidence="2">The sequence shown here is derived from an EMBL/GenBank/DDBJ whole genome shotgun (WGS) entry which is preliminary data.</text>
</comment>
<dbReference type="RefSeq" id="XP_060278109.1">
    <property type="nucleotide sequence ID" value="XM_060432191.1"/>
</dbReference>
<organism evidence="2 3">
    <name type="scientific">Phialemonium atrogriseum</name>
    <dbReference type="NCBI Taxonomy" id="1093897"/>
    <lineage>
        <taxon>Eukaryota</taxon>
        <taxon>Fungi</taxon>
        <taxon>Dikarya</taxon>
        <taxon>Ascomycota</taxon>
        <taxon>Pezizomycotina</taxon>
        <taxon>Sordariomycetes</taxon>
        <taxon>Sordariomycetidae</taxon>
        <taxon>Cephalothecales</taxon>
        <taxon>Cephalothecaceae</taxon>
        <taxon>Phialemonium</taxon>
    </lineage>
</organism>
<keyword evidence="3" id="KW-1185">Reference proteome</keyword>
<evidence type="ECO:0000256" key="1">
    <source>
        <dbReference type="SAM" id="MobiDB-lite"/>
    </source>
</evidence>
<evidence type="ECO:0000313" key="3">
    <source>
        <dbReference type="Proteomes" id="UP001244011"/>
    </source>
</evidence>
<accession>A0AAJ0BPF2</accession>
<protein>
    <submittedName>
        <fullName evidence="2">Uncharacterized protein</fullName>
    </submittedName>
</protein>
<name>A0AAJ0BPF2_9PEZI</name>
<dbReference type="AlphaFoldDB" id="A0AAJ0BPF2"/>
<feature type="region of interest" description="Disordered" evidence="1">
    <location>
        <begin position="138"/>
        <end position="160"/>
    </location>
</feature>
<reference evidence="2" key="1">
    <citation type="submission" date="2023-06" db="EMBL/GenBank/DDBJ databases">
        <title>Genome-scale phylogeny and comparative genomics of the fungal order Sordariales.</title>
        <authorList>
            <consortium name="Lawrence Berkeley National Laboratory"/>
            <person name="Hensen N."/>
            <person name="Bonometti L."/>
            <person name="Westerberg I."/>
            <person name="Brannstrom I.O."/>
            <person name="Guillou S."/>
            <person name="Cros-Aarteil S."/>
            <person name="Calhoun S."/>
            <person name="Haridas S."/>
            <person name="Kuo A."/>
            <person name="Mondo S."/>
            <person name="Pangilinan J."/>
            <person name="Riley R."/>
            <person name="Labutti K."/>
            <person name="Andreopoulos B."/>
            <person name="Lipzen A."/>
            <person name="Chen C."/>
            <person name="Yanf M."/>
            <person name="Daum C."/>
            <person name="Ng V."/>
            <person name="Clum A."/>
            <person name="Steindorff A."/>
            <person name="Ohm R."/>
            <person name="Martin F."/>
            <person name="Silar P."/>
            <person name="Natvig D."/>
            <person name="Lalanne C."/>
            <person name="Gautier V."/>
            <person name="Ament-Velasquez S.L."/>
            <person name="Kruys A."/>
            <person name="Hutchinson M.I."/>
            <person name="Powell A.J."/>
            <person name="Barry K."/>
            <person name="Miller A.N."/>
            <person name="Grigoriev I.V."/>
            <person name="Debuchy R."/>
            <person name="Gladieux P."/>
            <person name="Thoren M.H."/>
            <person name="Johannesson H."/>
        </authorList>
    </citation>
    <scope>NUCLEOTIDE SEQUENCE</scope>
    <source>
        <strain evidence="2">8032-3</strain>
    </source>
</reference>
<dbReference type="GeneID" id="85315378"/>
<dbReference type="Proteomes" id="UP001244011">
    <property type="component" value="Unassembled WGS sequence"/>
</dbReference>
<evidence type="ECO:0000313" key="2">
    <source>
        <dbReference type="EMBL" id="KAK1761896.1"/>
    </source>
</evidence>
<proteinExistence type="predicted"/>